<dbReference type="Proteomes" id="UP001500416">
    <property type="component" value="Unassembled WGS sequence"/>
</dbReference>
<dbReference type="Pfam" id="PF00491">
    <property type="entry name" value="Arginase"/>
    <property type="match status" value="1"/>
</dbReference>
<comment type="caution">
    <text evidence="4">The sequence shown here is derived from an EMBL/GenBank/DDBJ whole genome shotgun (WGS) entry which is preliminary data.</text>
</comment>
<evidence type="ECO:0000313" key="5">
    <source>
        <dbReference type="Proteomes" id="UP001500416"/>
    </source>
</evidence>
<organism evidence="4 5">
    <name type="scientific">Saccharothrix mutabilis subsp. mutabilis</name>
    <dbReference type="NCBI Taxonomy" id="66855"/>
    <lineage>
        <taxon>Bacteria</taxon>
        <taxon>Bacillati</taxon>
        <taxon>Actinomycetota</taxon>
        <taxon>Actinomycetes</taxon>
        <taxon>Pseudonocardiales</taxon>
        <taxon>Pseudonocardiaceae</taxon>
        <taxon>Saccharothrix</taxon>
    </lineage>
</organism>
<protein>
    <recommendedName>
        <fullName evidence="6">Agmatinase</fullName>
    </recommendedName>
</protein>
<evidence type="ECO:0008006" key="6">
    <source>
        <dbReference type="Google" id="ProtNLM"/>
    </source>
</evidence>
<reference evidence="5" key="1">
    <citation type="journal article" date="2019" name="Int. J. Syst. Evol. Microbiol.">
        <title>The Global Catalogue of Microorganisms (GCM) 10K type strain sequencing project: providing services to taxonomists for standard genome sequencing and annotation.</title>
        <authorList>
            <consortium name="The Broad Institute Genomics Platform"/>
            <consortium name="The Broad Institute Genome Sequencing Center for Infectious Disease"/>
            <person name="Wu L."/>
            <person name="Ma J."/>
        </authorList>
    </citation>
    <scope>NUCLEOTIDE SEQUENCE [LARGE SCALE GENOMIC DNA]</scope>
    <source>
        <strain evidence="5">JCM 3380</strain>
    </source>
</reference>
<proteinExistence type="inferred from homology"/>
<sequence>MAGLEDVLVIAPDVVRRSADADGAVFWWPGTGREVRVGRTSARLLALFALPTAVSAVAAEVGADRDRSDVLLGAVDSLRELGLLRPYGEPSVSVRTGLFGLPVTDLAGALRGSARGVVVGVPYDAGVTYRAGARFGPEYLRRVSTGLFRAGFRDGRPVGMLDPVTGRRVLDGVALVDIGDLTGVAPARNGPMLTDLADTVEAVAAADRVPVVLGGDHSITLPVVTGLARTHDRLGVLHLDAHHDYGQVRTGDRADAHHGNFLDWVVGLDAVACVAQFGIRQLTAEPPQHSPKLLGWPGRGALDVPVDDIVAALPPGLRWHVTIDVDVLDPSVLSSTGTLLPGGFGHAEAVALVDGLCRRLDVVGLDVVELIGSASDAPGIVVADLLLRALDAVFTRGRS</sequence>
<evidence type="ECO:0000313" key="4">
    <source>
        <dbReference type="EMBL" id="GAA0246923.1"/>
    </source>
</evidence>
<accession>A0ABP3E1A6</accession>
<gene>
    <name evidence="4" type="ORF">GCM10010492_53160</name>
</gene>
<evidence type="ECO:0000256" key="3">
    <source>
        <dbReference type="PROSITE-ProRule" id="PRU00742"/>
    </source>
</evidence>
<evidence type="ECO:0000256" key="2">
    <source>
        <dbReference type="ARBA" id="ARBA00022801"/>
    </source>
</evidence>
<keyword evidence="1" id="KW-0479">Metal-binding</keyword>
<name>A0ABP3E1A6_9PSEU</name>
<keyword evidence="2" id="KW-0378">Hydrolase</keyword>
<dbReference type="PANTHER" id="PTHR11358:SF26">
    <property type="entry name" value="GUANIDINO ACID HYDROLASE, MITOCHONDRIAL"/>
    <property type="match status" value="1"/>
</dbReference>
<comment type="similarity">
    <text evidence="3">Belongs to the arginase family.</text>
</comment>
<keyword evidence="5" id="KW-1185">Reference proteome</keyword>
<dbReference type="RefSeq" id="WP_343936621.1">
    <property type="nucleotide sequence ID" value="NZ_BAAABU010000014.1"/>
</dbReference>
<evidence type="ECO:0000256" key="1">
    <source>
        <dbReference type="ARBA" id="ARBA00022723"/>
    </source>
</evidence>
<dbReference type="Gene3D" id="3.40.800.10">
    <property type="entry name" value="Ureohydrolase domain"/>
    <property type="match status" value="1"/>
</dbReference>
<dbReference type="SUPFAM" id="SSF52768">
    <property type="entry name" value="Arginase/deacetylase"/>
    <property type="match status" value="1"/>
</dbReference>
<dbReference type="InterPro" id="IPR023696">
    <property type="entry name" value="Ureohydrolase_dom_sf"/>
</dbReference>
<dbReference type="PROSITE" id="PS51409">
    <property type="entry name" value="ARGINASE_2"/>
    <property type="match status" value="1"/>
</dbReference>
<dbReference type="InterPro" id="IPR006035">
    <property type="entry name" value="Ureohydrolase"/>
</dbReference>
<dbReference type="PANTHER" id="PTHR11358">
    <property type="entry name" value="ARGINASE/AGMATINASE"/>
    <property type="match status" value="1"/>
</dbReference>
<dbReference type="EMBL" id="BAAABU010000014">
    <property type="protein sequence ID" value="GAA0246923.1"/>
    <property type="molecule type" value="Genomic_DNA"/>
</dbReference>